<feature type="transmembrane region" description="Helical" evidence="7">
    <location>
        <begin position="124"/>
        <end position="148"/>
    </location>
</feature>
<dbReference type="InterPro" id="IPR000515">
    <property type="entry name" value="MetI-like"/>
</dbReference>
<dbReference type="PANTHER" id="PTHR43386:SF1">
    <property type="entry name" value="D,D-DIPEPTIDE TRANSPORT SYSTEM PERMEASE PROTEIN DDPC-RELATED"/>
    <property type="match status" value="1"/>
</dbReference>
<keyword evidence="3" id="KW-1003">Cell membrane</keyword>
<dbReference type="PROSITE" id="PS50928">
    <property type="entry name" value="ABC_TM1"/>
    <property type="match status" value="1"/>
</dbReference>
<dbReference type="InterPro" id="IPR025966">
    <property type="entry name" value="OppC_N"/>
</dbReference>
<dbReference type="GO" id="GO:0005886">
    <property type="term" value="C:plasma membrane"/>
    <property type="evidence" value="ECO:0007669"/>
    <property type="project" value="UniProtKB-SubCell"/>
</dbReference>
<evidence type="ECO:0000256" key="1">
    <source>
        <dbReference type="ARBA" id="ARBA00004651"/>
    </source>
</evidence>
<sequence>MAMLPQSPEPVAAPTGQPQEPGSTAAAEGAAPPAPGGLPAAFAAERPWMTLWRIFTLNRKAMVGMCIVGFFFLVAIFGPFFIHTDPSALSNDVLMPPSPKHWLGTTQTGQDIFSQLVVGTRVSILWGMATGLVVTAISVLVGLCAGYLGGVIDEVLSLLINVFLVLPSFPLAVLLAAYVPFKGPLTVAVVIALTSWAYQARVLRAQTLSLRRRDFVEAARSSGESTWRIIFFEIFPNEIAIVAAGFVGTAIYVILAAAGLEFLGLGDVTVVDWGTMFYWAQNNDALLLGAWWWFAAPGLCIALLGAGLALINFGIDEVANPRLRSEARPSKRLLRQMLARSVGAGAGTGAAPLGASRSLG</sequence>
<proteinExistence type="inferred from homology"/>
<feature type="compositionally biased region" description="Low complexity" evidence="8">
    <location>
        <begin position="21"/>
        <end position="32"/>
    </location>
</feature>
<dbReference type="AlphaFoldDB" id="A0A455T951"/>
<dbReference type="Gene3D" id="1.10.3720.10">
    <property type="entry name" value="MetI-like"/>
    <property type="match status" value="1"/>
</dbReference>
<keyword evidence="4 7" id="KW-0812">Transmembrane</keyword>
<feature type="transmembrane region" description="Helical" evidence="7">
    <location>
        <begin position="155"/>
        <end position="179"/>
    </location>
</feature>
<evidence type="ECO:0000313" key="10">
    <source>
        <dbReference type="EMBL" id="BBH95984.1"/>
    </source>
</evidence>
<accession>A0A455T951</accession>
<organism evidence="10">
    <name type="scientific">Thermogemmatispora argillosa</name>
    <dbReference type="NCBI Taxonomy" id="2045280"/>
    <lineage>
        <taxon>Bacteria</taxon>
        <taxon>Bacillati</taxon>
        <taxon>Chloroflexota</taxon>
        <taxon>Ktedonobacteria</taxon>
        <taxon>Thermogemmatisporales</taxon>
        <taxon>Thermogemmatisporaceae</taxon>
        <taxon>Thermogemmatispora</taxon>
    </lineage>
</organism>
<dbReference type="GO" id="GO:0071916">
    <property type="term" value="F:dipeptide transmembrane transporter activity"/>
    <property type="evidence" value="ECO:0007669"/>
    <property type="project" value="TreeGrafter"/>
</dbReference>
<evidence type="ECO:0000256" key="8">
    <source>
        <dbReference type="SAM" id="MobiDB-lite"/>
    </source>
</evidence>
<evidence type="ECO:0000256" key="5">
    <source>
        <dbReference type="ARBA" id="ARBA00022989"/>
    </source>
</evidence>
<dbReference type="Pfam" id="PF00528">
    <property type="entry name" value="BPD_transp_1"/>
    <property type="match status" value="1"/>
</dbReference>
<feature type="transmembrane region" description="Helical" evidence="7">
    <location>
        <begin position="291"/>
        <end position="315"/>
    </location>
</feature>
<dbReference type="Pfam" id="PF12911">
    <property type="entry name" value="OppC_N"/>
    <property type="match status" value="1"/>
</dbReference>
<evidence type="ECO:0000256" key="2">
    <source>
        <dbReference type="ARBA" id="ARBA00022448"/>
    </source>
</evidence>
<feature type="transmembrane region" description="Helical" evidence="7">
    <location>
        <begin position="239"/>
        <end position="260"/>
    </location>
</feature>
<gene>
    <name evidence="10" type="ORF">KTA_41830</name>
</gene>
<dbReference type="InterPro" id="IPR035906">
    <property type="entry name" value="MetI-like_sf"/>
</dbReference>
<name>A0A455T951_9CHLR</name>
<evidence type="ECO:0000256" key="7">
    <source>
        <dbReference type="RuleBase" id="RU363032"/>
    </source>
</evidence>
<evidence type="ECO:0000256" key="4">
    <source>
        <dbReference type="ARBA" id="ARBA00022692"/>
    </source>
</evidence>
<feature type="transmembrane region" description="Helical" evidence="7">
    <location>
        <begin position="61"/>
        <end position="82"/>
    </location>
</feature>
<comment type="similarity">
    <text evidence="7">Belongs to the binding-protein-dependent transport system permease family.</text>
</comment>
<feature type="region of interest" description="Disordered" evidence="8">
    <location>
        <begin position="1"/>
        <end position="32"/>
    </location>
</feature>
<dbReference type="PANTHER" id="PTHR43386">
    <property type="entry name" value="OLIGOPEPTIDE TRANSPORT SYSTEM PERMEASE PROTEIN APPC"/>
    <property type="match status" value="1"/>
</dbReference>
<reference evidence="10" key="1">
    <citation type="submission" date="2018-12" db="EMBL/GenBank/DDBJ databases">
        <title>Novel natural products biosynthetic potential of the class Ktedonobacteria.</title>
        <authorList>
            <person name="Zheng Y."/>
            <person name="Saitou A."/>
            <person name="Wang C.M."/>
            <person name="Toyoda A."/>
            <person name="Minakuchi Y."/>
            <person name="Sekiguchi Y."/>
            <person name="Ueda K."/>
            <person name="Takano H."/>
            <person name="Sakai Y."/>
            <person name="Yokota A."/>
            <person name="Yabe S."/>
        </authorList>
    </citation>
    <scope>NUCLEOTIDE SEQUENCE</scope>
    <source>
        <strain evidence="10">A3-2</strain>
    </source>
</reference>
<feature type="domain" description="ABC transmembrane type-1" evidence="9">
    <location>
        <begin position="124"/>
        <end position="312"/>
    </location>
</feature>
<dbReference type="EMBL" id="AP019377">
    <property type="protein sequence ID" value="BBH95984.1"/>
    <property type="molecule type" value="Genomic_DNA"/>
</dbReference>
<evidence type="ECO:0000259" key="9">
    <source>
        <dbReference type="PROSITE" id="PS50928"/>
    </source>
</evidence>
<keyword evidence="5 7" id="KW-1133">Transmembrane helix</keyword>
<feature type="transmembrane region" description="Helical" evidence="7">
    <location>
        <begin position="185"/>
        <end position="203"/>
    </location>
</feature>
<evidence type="ECO:0000256" key="3">
    <source>
        <dbReference type="ARBA" id="ARBA00022475"/>
    </source>
</evidence>
<comment type="subcellular location">
    <subcellularLocation>
        <location evidence="1 7">Cell membrane</location>
        <topology evidence="1 7">Multi-pass membrane protein</topology>
    </subcellularLocation>
</comment>
<keyword evidence="2 7" id="KW-0813">Transport</keyword>
<protein>
    <recommendedName>
        <fullName evidence="9">ABC transmembrane type-1 domain-containing protein</fullName>
    </recommendedName>
</protein>
<evidence type="ECO:0000256" key="6">
    <source>
        <dbReference type="ARBA" id="ARBA00023136"/>
    </source>
</evidence>
<keyword evidence="6 7" id="KW-0472">Membrane</keyword>
<dbReference type="CDD" id="cd06261">
    <property type="entry name" value="TM_PBP2"/>
    <property type="match status" value="1"/>
</dbReference>
<dbReference type="SUPFAM" id="SSF161098">
    <property type="entry name" value="MetI-like"/>
    <property type="match status" value="1"/>
</dbReference>
<dbReference type="InterPro" id="IPR050366">
    <property type="entry name" value="BP-dependent_transpt_permease"/>
</dbReference>